<reference evidence="1 2" key="1">
    <citation type="submission" date="2016-04" db="EMBL/GenBank/DDBJ databases">
        <title>Complete Genome Sequence of Halotalea alkalilenta IHB B 13600.</title>
        <authorList>
            <person name="Swarnkar M.K."/>
            <person name="Sharma A."/>
            <person name="Kaushal K."/>
            <person name="Soni R."/>
            <person name="Rana S."/>
            <person name="Singh A.K."/>
            <person name="Gulati A."/>
        </authorList>
    </citation>
    <scope>NUCLEOTIDE SEQUENCE [LARGE SCALE GENOMIC DNA]</scope>
    <source>
        <strain evidence="1 2">IHB B 13600</strain>
    </source>
</reference>
<dbReference type="STRING" id="376489.A5892_09080"/>
<dbReference type="SUPFAM" id="SSF51735">
    <property type="entry name" value="NAD(P)-binding Rossmann-fold domains"/>
    <property type="match status" value="1"/>
</dbReference>
<keyword evidence="2" id="KW-1185">Reference proteome</keyword>
<dbReference type="RefSeq" id="WP_223302845.1">
    <property type="nucleotide sequence ID" value="NZ_CP015243.1"/>
</dbReference>
<evidence type="ECO:0000313" key="1">
    <source>
        <dbReference type="EMBL" id="ANF57597.1"/>
    </source>
</evidence>
<organism evidence="1 2">
    <name type="scientific">Halotalea alkalilenta</name>
    <dbReference type="NCBI Taxonomy" id="376489"/>
    <lineage>
        <taxon>Bacteria</taxon>
        <taxon>Pseudomonadati</taxon>
        <taxon>Pseudomonadota</taxon>
        <taxon>Gammaproteobacteria</taxon>
        <taxon>Oceanospirillales</taxon>
        <taxon>Halomonadaceae</taxon>
        <taxon>Halotalea</taxon>
    </lineage>
</organism>
<dbReference type="Gene3D" id="3.40.50.720">
    <property type="entry name" value="NAD(P)-binding Rossmann-like Domain"/>
    <property type="match status" value="1"/>
</dbReference>
<name>A0A172YEG4_9GAMM</name>
<proteinExistence type="predicted"/>
<gene>
    <name evidence="1" type="ORF">A5892_09080</name>
</gene>
<dbReference type="KEGG" id="haa:A5892_09080"/>
<accession>A0A172YEG4</accession>
<sequence length="337" mass="35754">MEKMMTGQVLFVGGSGIVGRQAVRFFRQRHPDLPILIGGRDLAKARAVAREVSPAEAVKLDIESPGLGLGRDVCLAAVVMMAPDEGLHGLACAQERGIPYLSIGNWLVEVGAEMAHFIRRPRAAPIVLASHWHGGPAVFLTQLIAKTLDSVRAIRVGAIVDELDPTGPAAIADMERGGEGGSGALAFEGGRRVWLSADAARRMVSAIDGRELEAIAFAPYDIVSLHAVTGAQDVRFDLATGVSSSRLRGGDIATELIVEIDGEIGAMPRSRRSTIEFPKGQAALTGLSIVLALSTVLGLEGRPPAPPGLYFPELLMDTEWFLDELVRAGATVEKDVE</sequence>
<evidence type="ECO:0008006" key="3">
    <source>
        <dbReference type="Google" id="ProtNLM"/>
    </source>
</evidence>
<dbReference type="InterPro" id="IPR036291">
    <property type="entry name" value="NAD(P)-bd_dom_sf"/>
</dbReference>
<dbReference type="AlphaFoldDB" id="A0A172YEG4"/>
<protein>
    <recommendedName>
        <fullName evidence="3">Saccharopine dehydrogenase</fullName>
    </recommendedName>
</protein>
<dbReference type="EMBL" id="CP015243">
    <property type="protein sequence ID" value="ANF57597.1"/>
    <property type="molecule type" value="Genomic_DNA"/>
</dbReference>
<dbReference type="Proteomes" id="UP000077875">
    <property type="component" value="Chromosome"/>
</dbReference>
<evidence type="ECO:0000313" key="2">
    <source>
        <dbReference type="Proteomes" id="UP000077875"/>
    </source>
</evidence>